<feature type="region of interest" description="Disordered" evidence="1">
    <location>
        <begin position="55"/>
        <end position="86"/>
    </location>
</feature>
<comment type="caution">
    <text evidence="2">The sequence shown here is derived from an EMBL/GenBank/DDBJ whole genome shotgun (WGS) entry which is preliminary data.</text>
</comment>
<dbReference type="AlphaFoldDB" id="A0AAN8C6S1"/>
<dbReference type="EMBL" id="JAULUE010002053">
    <property type="protein sequence ID" value="KAK5896955.1"/>
    <property type="molecule type" value="Genomic_DNA"/>
</dbReference>
<evidence type="ECO:0000256" key="1">
    <source>
        <dbReference type="SAM" id="MobiDB-lite"/>
    </source>
</evidence>
<feature type="compositionally biased region" description="Low complexity" evidence="1">
    <location>
        <begin position="173"/>
        <end position="186"/>
    </location>
</feature>
<proteinExistence type="predicted"/>
<evidence type="ECO:0000313" key="2">
    <source>
        <dbReference type="EMBL" id="KAK5896955.1"/>
    </source>
</evidence>
<protein>
    <submittedName>
        <fullName evidence="2">Uncharacterized protein</fullName>
    </submittedName>
</protein>
<feature type="region of interest" description="Disordered" evidence="1">
    <location>
        <begin position="162"/>
        <end position="195"/>
    </location>
</feature>
<dbReference type="Proteomes" id="UP001335648">
    <property type="component" value="Unassembled WGS sequence"/>
</dbReference>
<accession>A0AAN8C6S1</accession>
<reference evidence="2 3" key="1">
    <citation type="journal article" date="2023" name="Mol. Biol. Evol.">
        <title>Genomics of Secondarily Temperate Adaptation in the Only Non-Antarctic Icefish.</title>
        <authorList>
            <person name="Rivera-Colon A.G."/>
            <person name="Rayamajhi N."/>
            <person name="Minhas B.F."/>
            <person name="Madrigal G."/>
            <person name="Bilyk K.T."/>
            <person name="Yoon V."/>
            <person name="Hune M."/>
            <person name="Gregory S."/>
            <person name="Cheng C.H.C."/>
            <person name="Catchen J.M."/>
        </authorList>
    </citation>
    <scope>NUCLEOTIDE SEQUENCE [LARGE SCALE GENOMIC DNA]</scope>
    <source>
        <strain evidence="2">JC2023a</strain>
    </source>
</reference>
<gene>
    <name evidence="2" type="ORF">CesoFtcFv8_010064</name>
</gene>
<sequence length="195" mass="20567">MDAPLPHTRGVRDSVTRQVCSSCLGLEHAIDNPGSCGHCVRFTVKSLHLRLARQASLSEQDPPMSTDPPAGSQDMGASATESEPLSVSVWGSLSAMPIEPESRDLAGRDPVTARHAGTVSRAPPSWGSRIDLTMVSPAEDVLGLDYEDDEEEDALAFLLSESDEQEENTFMSPAQAAKPEASAALPGDSAPASLV</sequence>
<organism evidence="2 3">
    <name type="scientific">Champsocephalus esox</name>
    <name type="common">pike icefish</name>
    <dbReference type="NCBI Taxonomy" id="159716"/>
    <lineage>
        <taxon>Eukaryota</taxon>
        <taxon>Metazoa</taxon>
        <taxon>Chordata</taxon>
        <taxon>Craniata</taxon>
        <taxon>Vertebrata</taxon>
        <taxon>Euteleostomi</taxon>
        <taxon>Actinopterygii</taxon>
        <taxon>Neopterygii</taxon>
        <taxon>Teleostei</taxon>
        <taxon>Neoteleostei</taxon>
        <taxon>Acanthomorphata</taxon>
        <taxon>Eupercaria</taxon>
        <taxon>Perciformes</taxon>
        <taxon>Notothenioidei</taxon>
        <taxon>Channichthyidae</taxon>
        <taxon>Champsocephalus</taxon>
    </lineage>
</organism>
<evidence type="ECO:0000313" key="3">
    <source>
        <dbReference type="Proteomes" id="UP001335648"/>
    </source>
</evidence>
<keyword evidence="3" id="KW-1185">Reference proteome</keyword>
<name>A0AAN8C6S1_9TELE</name>